<dbReference type="Proteomes" id="UP000619033">
    <property type="component" value="Unassembled WGS sequence"/>
</dbReference>
<dbReference type="RefSeq" id="WP_202658670.1">
    <property type="nucleotide sequence ID" value="NZ_JAESVP010000002.1"/>
</dbReference>
<dbReference type="Gene3D" id="1.10.101.10">
    <property type="entry name" value="PGBD-like superfamily/PGBD"/>
    <property type="match status" value="1"/>
</dbReference>
<protein>
    <submittedName>
        <fullName evidence="4">Peptidoglycan-binding protein</fullName>
    </submittedName>
</protein>
<dbReference type="EMBL" id="JAESVP010000002">
    <property type="protein sequence ID" value="MBL4927545.1"/>
    <property type="molecule type" value="Genomic_DNA"/>
</dbReference>
<dbReference type="InterPro" id="IPR036366">
    <property type="entry name" value="PGBDSf"/>
</dbReference>
<dbReference type="Pfam" id="PF01471">
    <property type="entry name" value="PG_binding_1"/>
    <property type="match status" value="1"/>
</dbReference>
<sequence>MKKDTAMFKYSSVALVSLALAIGPAPEARADNDAVAGFIVGLGVGAIAGAAAQKHQQKKKATSTSGRSKKSASKPASSAKRGDAQVQVALNYYNFEAGTPDGVFGPGTRSAIRRYQSYIGEPATGEMTSAQTTALLSAYARDTAGTANNGLFAGNRTASGNAQMSTLLASLGSQGTNDLAPATPEAALATATVSATESVALPAAGPAQDDLCKAPAAVATKGPGAVSPAETIVDSYCSAVGYAVQNSVTLSKAVQGFDPAVSGKQCADWLVANRTKLDGALAKEPEAAVADLAALVPGAAAPQLAAMRDSFSICHGIAQAAGNAPDARAFAALVASFGGAGYGELVAASDALGLGTAQSGAQANAWYLWTAEAIDGGGAKLITTVDYDHVPLLLALADSSLEVTGDWKTYLAAQQAPAAPAGGLALPGLATASAPAVSTESALPANFEQTYGMTTEQALTACRQGGAAIADLGRITCRSLAVSAGDSLLAAQYQ</sequence>
<feature type="chain" id="PRO_5035196433" evidence="2">
    <location>
        <begin position="31"/>
        <end position="494"/>
    </location>
</feature>
<organism evidence="4 5">
    <name type="scientific">Fuscibacter oryzae</name>
    <dbReference type="NCBI Taxonomy" id="2803939"/>
    <lineage>
        <taxon>Bacteria</taxon>
        <taxon>Pseudomonadati</taxon>
        <taxon>Pseudomonadota</taxon>
        <taxon>Alphaproteobacteria</taxon>
        <taxon>Rhodobacterales</taxon>
        <taxon>Paracoccaceae</taxon>
        <taxon>Fuscibacter</taxon>
    </lineage>
</organism>
<evidence type="ECO:0000313" key="5">
    <source>
        <dbReference type="Proteomes" id="UP000619033"/>
    </source>
</evidence>
<name>A0A8J7SS94_9RHOB</name>
<keyword evidence="2" id="KW-0732">Signal</keyword>
<gene>
    <name evidence="4" type="ORF">JI744_05440</name>
</gene>
<feature type="domain" description="Peptidoglycan binding-like" evidence="3">
    <location>
        <begin position="85"/>
        <end position="135"/>
    </location>
</feature>
<evidence type="ECO:0000256" key="1">
    <source>
        <dbReference type="SAM" id="MobiDB-lite"/>
    </source>
</evidence>
<proteinExistence type="predicted"/>
<feature type="compositionally biased region" description="Basic residues" evidence="1">
    <location>
        <begin position="55"/>
        <end position="72"/>
    </location>
</feature>
<reference evidence="4" key="1">
    <citation type="submission" date="2021-01" db="EMBL/GenBank/DDBJ databases">
        <title>Genome seq and assembly of Tabrizicola sp. KVB23.</title>
        <authorList>
            <person name="Chhetri G."/>
        </authorList>
    </citation>
    <scope>NUCLEOTIDE SEQUENCE</scope>
    <source>
        <strain evidence="4">KVB23</strain>
    </source>
</reference>
<feature type="signal peptide" evidence="2">
    <location>
        <begin position="1"/>
        <end position="30"/>
    </location>
</feature>
<evidence type="ECO:0000313" key="4">
    <source>
        <dbReference type="EMBL" id="MBL4927545.1"/>
    </source>
</evidence>
<feature type="region of interest" description="Disordered" evidence="1">
    <location>
        <begin position="54"/>
        <end position="83"/>
    </location>
</feature>
<accession>A0A8J7SS94</accession>
<dbReference type="InterPro" id="IPR036365">
    <property type="entry name" value="PGBD-like_sf"/>
</dbReference>
<dbReference type="SUPFAM" id="SSF47090">
    <property type="entry name" value="PGBD-like"/>
    <property type="match status" value="1"/>
</dbReference>
<dbReference type="InterPro" id="IPR002477">
    <property type="entry name" value="Peptidoglycan-bd-like"/>
</dbReference>
<dbReference type="AlphaFoldDB" id="A0A8J7SS94"/>
<evidence type="ECO:0000256" key="2">
    <source>
        <dbReference type="SAM" id="SignalP"/>
    </source>
</evidence>
<comment type="caution">
    <text evidence="4">The sequence shown here is derived from an EMBL/GenBank/DDBJ whole genome shotgun (WGS) entry which is preliminary data.</text>
</comment>
<keyword evidence="5" id="KW-1185">Reference proteome</keyword>
<evidence type="ECO:0000259" key="3">
    <source>
        <dbReference type="Pfam" id="PF01471"/>
    </source>
</evidence>